<keyword evidence="1" id="KW-0143">Chaperone</keyword>
<dbReference type="CDD" id="cd06257">
    <property type="entry name" value="DnaJ"/>
    <property type="match status" value="1"/>
</dbReference>
<proteinExistence type="predicted"/>
<dbReference type="Pfam" id="PF00226">
    <property type="entry name" value="DnaJ"/>
    <property type="match status" value="1"/>
</dbReference>
<evidence type="ECO:0000256" key="2">
    <source>
        <dbReference type="SAM" id="MobiDB-lite"/>
    </source>
</evidence>
<dbReference type="InterPro" id="IPR051938">
    <property type="entry name" value="Apopto_cytoskel_mod"/>
</dbReference>
<feature type="compositionally biased region" description="Acidic residues" evidence="2">
    <location>
        <begin position="99"/>
        <end position="108"/>
    </location>
</feature>
<keyword evidence="5" id="KW-1185">Reference proteome</keyword>
<dbReference type="PROSITE" id="PS50076">
    <property type="entry name" value="DNAJ_2"/>
    <property type="match status" value="1"/>
</dbReference>
<dbReference type="PANTHER" id="PTHR44145">
    <property type="entry name" value="DNAJ HOMOLOG SUBFAMILY A MEMBER 3, MITOCHONDRIAL"/>
    <property type="match status" value="1"/>
</dbReference>
<dbReference type="EMBL" id="KN847499">
    <property type="protein sequence ID" value="KIW11137.1"/>
    <property type="molecule type" value="Genomic_DNA"/>
</dbReference>
<dbReference type="InterPro" id="IPR036869">
    <property type="entry name" value="J_dom_sf"/>
</dbReference>
<dbReference type="AlphaFoldDB" id="A0A0D1ZDR5"/>
<dbReference type="SUPFAM" id="SSF46565">
    <property type="entry name" value="Chaperone J-domain"/>
    <property type="match status" value="1"/>
</dbReference>
<dbReference type="Gene3D" id="1.10.287.110">
    <property type="entry name" value="DnaJ domain"/>
    <property type="match status" value="1"/>
</dbReference>
<dbReference type="VEuPathDB" id="FungiDB:PV08_10437"/>
<dbReference type="RefSeq" id="XP_016231353.1">
    <property type="nucleotide sequence ID" value="XM_016384751.1"/>
</dbReference>
<feature type="region of interest" description="Disordered" evidence="2">
    <location>
        <begin position="52"/>
        <end position="140"/>
    </location>
</feature>
<evidence type="ECO:0000313" key="5">
    <source>
        <dbReference type="Proteomes" id="UP000053328"/>
    </source>
</evidence>
<dbReference type="PRINTS" id="PR00625">
    <property type="entry name" value="JDOMAIN"/>
</dbReference>
<sequence>MTDHYAVLGVPSTATTEEIRAAYKTLARQHHPDKGGNASRFVMIQEAMEVLTDPDRRTRFDAGQGQSKSRESSQGTGGRYERRYDYGTSGRRSSNYYNSDDDDDEEEDVSRQHQRRSRNTDEYYRESVNNPRARSPQSYKYSMPRNLATMSLPELEIVALKAYGSYSYLYEDLWSYKPARGFPETWRQLSNGRERLARRHSAVSPEELQMRLSGQRPPNGILGKFVRELEADARLIVALEGKLQAVVPAARAVERLMWRQERVAGSEQARTLQILMDCLRSWLAEELQSGRVRYS</sequence>
<dbReference type="PANTHER" id="PTHR44145:SF3">
    <property type="entry name" value="DNAJ HOMOLOG SUBFAMILY A MEMBER 3, MITOCHONDRIAL"/>
    <property type="match status" value="1"/>
</dbReference>
<accession>A0A0D1ZDR5</accession>
<dbReference type="HOGENOM" id="CLU_943444_0_0_1"/>
<dbReference type="SMART" id="SM00271">
    <property type="entry name" value="DnaJ"/>
    <property type="match status" value="1"/>
</dbReference>
<evidence type="ECO:0000313" key="4">
    <source>
        <dbReference type="EMBL" id="KIW11137.1"/>
    </source>
</evidence>
<evidence type="ECO:0000256" key="1">
    <source>
        <dbReference type="ARBA" id="ARBA00023186"/>
    </source>
</evidence>
<reference evidence="4 5" key="1">
    <citation type="submission" date="2015-01" db="EMBL/GenBank/DDBJ databases">
        <title>The Genome Sequence of Exophiala spinifera CBS89968.</title>
        <authorList>
            <consortium name="The Broad Institute Genomics Platform"/>
            <person name="Cuomo C."/>
            <person name="de Hoog S."/>
            <person name="Gorbushina A."/>
            <person name="Stielow B."/>
            <person name="Teixiera M."/>
            <person name="Abouelleil A."/>
            <person name="Chapman S.B."/>
            <person name="Priest M."/>
            <person name="Young S.K."/>
            <person name="Wortman J."/>
            <person name="Nusbaum C."/>
            <person name="Birren B."/>
        </authorList>
    </citation>
    <scope>NUCLEOTIDE SEQUENCE [LARGE SCALE GENOMIC DNA]</scope>
    <source>
        <strain evidence="4 5">CBS 89968</strain>
    </source>
</reference>
<feature type="domain" description="J" evidence="3">
    <location>
        <begin position="3"/>
        <end position="64"/>
    </location>
</feature>
<dbReference type="Proteomes" id="UP000053328">
    <property type="component" value="Unassembled WGS sequence"/>
</dbReference>
<feature type="compositionally biased region" description="Polar residues" evidence="2">
    <location>
        <begin position="127"/>
        <end position="140"/>
    </location>
</feature>
<organism evidence="4 5">
    <name type="scientific">Exophiala spinifera</name>
    <dbReference type="NCBI Taxonomy" id="91928"/>
    <lineage>
        <taxon>Eukaryota</taxon>
        <taxon>Fungi</taxon>
        <taxon>Dikarya</taxon>
        <taxon>Ascomycota</taxon>
        <taxon>Pezizomycotina</taxon>
        <taxon>Eurotiomycetes</taxon>
        <taxon>Chaetothyriomycetidae</taxon>
        <taxon>Chaetothyriales</taxon>
        <taxon>Herpotrichiellaceae</taxon>
        <taxon>Exophiala</taxon>
    </lineage>
</organism>
<gene>
    <name evidence="4" type="ORF">PV08_10437</name>
</gene>
<evidence type="ECO:0000259" key="3">
    <source>
        <dbReference type="PROSITE" id="PS50076"/>
    </source>
</evidence>
<dbReference type="GeneID" id="27337520"/>
<dbReference type="OrthoDB" id="4121328at2759"/>
<protein>
    <recommendedName>
        <fullName evidence="3">J domain-containing protein</fullName>
    </recommendedName>
</protein>
<name>A0A0D1ZDR5_9EURO</name>
<dbReference type="STRING" id="91928.A0A0D1ZDR5"/>
<dbReference type="InterPro" id="IPR001623">
    <property type="entry name" value="DnaJ_domain"/>
</dbReference>